<name>A0ABV1G9K1_9FIRM</name>
<dbReference type="PANTHER" id="PTHR13932">
    <property type="entry name" value="COPROPORPHYRINIGEN III OXIDASE"/>
    <property type="match status" value="1"/>
</dbReference>
<dbReference type="SFLD" id="SFLDG01082">
    <property type="entry name" value="B12-binding_domain_containing"/>
    <property type="match status" value="1"/>
</dbReference>
<keyword evidence="2" id="KW-0560">Oxidoreductase</keyword>
<evidence type="ECO:0000313" key="2">
    <source>
        <dbReference type="EMBL" id="MEQ2511844.1"/>
    </source>
</evidence>
<dbReference type="InterPro" id="IPR058240">
    <property type="entry name" value="rSAM_sf"/>
</dbReference>
<accession>A0ABV1G9K1</accession>
<dbReference type="SFLD" id="SFLDG01065">
    <property type="entry name" value="anaerobic_coproporphyrinogen-I"/>
    <property type="match status" value="1"/>
</dbReference>
<dbReference type="EC" id="1.3.98.3" evidence="2"/>
<dbReference type="EMBL" id="JBBMFF010000246">
    <property type="protein sequence ID" value="MEQ2511844.1"/>
    <property type="molecule type" value="Genomic_DNA"/>
</dbReference>
<evidence type="ECO:0000259" key="1">
    <source>
        <dbReference type="PROSITE" id="PS51918"/>
    </source>
</evidence>
<keyword evidence="3" id="KW-1185">Reference proteome</keyword>
<dbReference type="SUPFAM" id="SSF102114">
    <property type="entry name" value="Radical SAM enzymes"/>
    <property type="match status" value="1"/>
</dbReference>
<dbReference type="InterPro" id="IPR006638">
    <property type="entry name" value="Elp3/MiaA/NifB-like_rSAM"/>
</dbReference>
<dbReference type="Proteomes" id="UP001491552">
    <property type="component" value="Unassembled WGS sequence"/>
</dbReference>
<dbReference type="NCBIfam" id="TIGR03994">
    <property type="entry name" value="rSAM_HemZ"/>
    <property type="match status" value="1"/>
</dbReference>
<dbReference type="PANTHER" id="PTHR13932:SF1">
    <property type="entry name" value="OXYGEN-INDEPENDENT COPROPORPHYRINOGEN-III OXIDASE-LIKE PROTEIN HEMZ"/>
    <property type="match status" value="1"/>
</dbReference>
<dbReference type="SFLD" id="SFLDF00310">
    <property type="entry name" value="oxygen-independent_coproporphy"/>
    <property type="match status" value="1"/>
</dbReference>
<evidence type="ECO:0000313" key="3">
    <source>
        <dbReference type="Proteomes" id="UP001491552"/>
    </source>
</evidence>
<dbReference type="PROSITE" id="PS51918">
    <property type="entry name" value="RADICAL_SAM"/>
    <property type="match status" value="1"/>
</dbReference>
<reference evidence="2 3" key="1">
    <citation type="submission" date="2024-03" db="EMBL/GenBank/DDBJ databases">
        <title>Human intestinal bacterial collection.</title>
        <authorList>
            <person name="Pauvert C."/>
            <person name="Hitch T.C.A."/>
            <person name="Clavel T."/>
        </authorList>
    </citation>
    <scope>NUCLEOTIDE SEQUENCE [LARGE SCALE GENOMIC DNA]</scope>
    <source>
        <strain evidence="2 3">CLA-AA-H192</strain>
    </source>
</reference>
<dbReference type="InterPro" id="IPR034505">
    <property type="entry name" value="Coproporphyrinogen-III_oxidase"/>
</dbReference>
<dbReference type="InterPro" id="IPR007197">
    <property type="entry name" value="rSAM"/>
</dbReference>
<organism evidence="2 3">
    <name type="scientific">Faecousia intestinalis</name>
    <dbReference type="NCBI Taxonomy" id="3133167"/>
    <lineage>
        <taxon>Bacteria</taxon>
        <taxon>Bacillati</taxon>
        <taxon>Bacillota</taxon>
        <taxon>Clostridia</taxon>
        <taxon>Eubacteriales</taxon>
        <taxon>Oscillospiraceae</taxon>
        <taxon>Faecousia</taxon>
    </lineage>
</organism>
<protein>
    <submittedName>
        <fullName evidence="2">Coproporphyrinogen dehydrogenase HemZ</fullName>
        <ecNumber evidence="2">1.3.98.3</ecNumber>
    </submittedName>
</protein>
<dbReference type="RefSeq" id="WP_349136546.1">
    <property type="nucleotide sequence ID" value="NZ_JBBMFF010000246.1"/>
</dbReference>
<feature type="domain" description="Radical SAM core" evidence="1">
    <location>
        <begin position="156"/>
        <end position="396"/>
    </location>
</feature>
<sequence>MKLLLRGHDDRYAVEQLQLALFPEEPMEPAAEPFSGDGAVSTLHTGAVWLTATAEITLHGKTGRACRRLRAAEADVPARRRLLQNTYYEAAMCLREPPAWGSLSGVRPTKLTTRALLEGKTPAEAEKLLRTRYHVSPERSRLCVEASEATVQAAQLLRPQDVSVYVGIPFCPTRCAYCSFVSSSIERFSGLLEPYLDALVREIAHTGDLLRASGRTVRTLYIGGGTPTTLSSAQLRRLMEALRTHIDLTELVEYTVEGGRPDTLDAEKLETIASMGCGRMSINPQTMNDAVLARVGRRHTAAQTAAAYEAARAAGYDAVNMDLIAGLPGDDPGSFADSLRQVLALAPENVTVHTLALKKGADLYAGRMELPSADAVAQMLAGAETSLRAAGYTPYYLYRQKYMSGSFENIGWCRPGTAGLYNIYMMEEMHSIVSLGGGAMTKINLPDGRLERFHNPKFPQQYLERIDDVLAQKDAAFRLL</sequence>
<dbReference type="SFLD" id="SFLDS00029">
    <property type="entry name" value="Radical_SAM"/>
    <property type="match status" value="1"/>
</dbReference>
<dbReference type="InterPro" id="IPR023404">
    <property type="entry name" value="rSAM_horseshoe"/>
</dbReference>
<dbReference type="GO" id="GO:0051989">
    <property type="term" value="F:coproporphyrinogen dehydrogenase activity"/>
    <property type="evidence" value="ECO:0007669"/>
    <property type="project" value="UniProtKB-EC"/>
</dbReference>
<dbReference type="SMART" id="SM00729">
    <property type="entry name" value="Elp3"/>
    <property type="match status" value="1"/>
</dbReference>
<dbReference type="Gene3D" id="3.80.30.20">
    <property type="entry name" value="tm_1862 like domain"/>
    <property type="match status" value="1"/>
</dbReference>
<dbReference type="Pfam" id="PF04055">
    <property type="entry name" value="Radical_SAM"/>
    <property type="match status" value="1"/>
</dbReference>
<gene>
    <name evidence="2" type="primary">hemZ</name>
    <name evidence="2" type="ORF">WMO66_11420</name>
</gene>
<comment type="caution">
    <text evidence="2">The sequence shown here is derived from an EMBL/GenBank/DDBJ whole genome shotgun (WGS) entry which is preliminary data.</text>
</comment>
<proteinExistence type="predicted"/>
<dbReference type="InterPro" id="IPR023995">
    <property type="entry name" value="HemZ"/>
</dbReference>